<name>A0A2G8RSV7_9APHY</name>
<organism evidence="1 2">
    <name type="scientific">Ganoderma sinense ZZ0214-1</name>
    <dbReference type="NCBI Taxonomy" id="1077348"/>
    <lineage>
        <taxon>Eukaryota</taxon>
        <taxon>Fungi</taxon>
        <taxon>Dikarya</taxon>
        <taxon>Basidiomycota</taxon>
        <taxon>Agaricomycotina</taxon>
        <taxon>Agaricomycetes</taxon>
        <taxon>Polyporales</taxon>
        <taxon>Polyporaceae</taxon>
        <taxon>Ganoderma</taxon>
    </lineage>
</organism>
<sequence>MEKLSGNCLMNIFGDLSFDAKGSIDGVGLVPLEFLVSQFSSALVFYTLEELVHSLVLAKRESARIGSGEASRTRANEILDRLAATLPSIFECLSSLVHRRCILSHDDLDEINVLVGSARWTTLRRR</sequence>
<dbReference type="OrthoDB" id="10003767at2759"/>
<proteinExistence type="predicted"/>
<comment type="caution">
    <text evidence="1">The sequence shown here is derived from an EMBL/GenBank/DDBJ whole genome shotgun (WGS) entry which is preliminary data.</text>
</comment>
<dbReference type="AlphaFoldDB" id="A0A2G8RSV7"/>
<reference evidence="1 2" key="1">
    <citation type="journal article" date="2015" name="Sci. Rep.">
        <title>Chromosome-level genome map provides insights into diverse defense mechanisms in the medicinal fungus Ganoderma sinense.</title>
        <authorList>
            <person name="Zhu Y."/>
            <person name="Xu J."/>
            <person name="Sun C."/>
            <person name="Zhou S."/>
            <person name="Xu H."/>
            <person name="Nelson D.R."/>
            <person name="Qian J."/>
            <person name="Song J."/>
            <person name="Luo H."/>
            <person name="Xiang L."/>
            <person name="Li Y."/>
            <person name="Xu Z."/>
            <person name="Ji A."/>
            <person name="Wang L."/>
            <person name="Lu S."/>
            <person name="Hayward A."/>
            <person name="Sun W."/>
            <person name="Li X."/>
            <person name="Schwartz D.C."/>
            <person name="Wang Y."/>
            <person name="Chen S."/>
        </authorList>
    </citation>
    <scope>NUCLEOTIDE SEQUENCE [LARGE SCALE GENOMIC DNA]</scope>
    <source>
        <strain evidence="1 2">ZZ0214-1</strain>
    </source>
</reference>
<dbReference type="Proteomes" id="UP000230002">
    <property type="component" value="Unassembled WGS sequence"/>
</dbReference>
<dbReference type="EMBL" id="AYKW01000056">
    <property type="protein sequence ID" value="PIL24597.1"/>
    <property type="molecule type" value="Genomic_DNA"/>
</dbReference>
<evidence type="ECO:0000313" key="2">
    <source>
        <dbReference type="Proteomes" id="UP000230002"/>
    </source>
</evidence>
<gene>
    <name evidence="1" type="ORF">GSI_12481</name>
</gene>
<protein>
    <submittedName>
        <fullName evidence="1">Uncharacterized protein</fullName>
    </submittedName>
</protein>
<keyword evidence="2" id="KW-1185">Reference proteome</keyword>
<evidence type="ECO:0000313" key="1">
    <source>
        <dbReference type="EMBL" id="PIL24597.1"/>
    </source>
</evidence>
<accession>A0A2G8RSV7</accession>